<reference evidence="1 2" key="1">
    <citation type="submission" date="2015-01" db="EMBL/GenBank/DDBJ databases">
        <title>Draft genome of Vibrio mytili type strain CAIM 528.</title>
        <authorList>
            <person name="Gonzalez-Castillo A."/>
            <person name="Gomez-Gil B."/>
            <person name="Enciso-Ibarra J."/>
        </authorList>
    </citation>
    <scope>NUCLEOTIDE SEQUENCE [LARGE SCALE GENOMIC DNA]</scope>
    <source>
        <strain evidence="1 2">CAIM 528</strain>
    </source>
</reference>
<dbReference type="EMBL" id="JXOK01000076">
    <property type="protein sequence ID" value="KIN09578.1"/>
    <property type="molecule type" value="Genomic_DNA"/>
</dbReference>
<keyword evidence="2" id="KW-1185">Reference proteome</keyword>
<dbReference type="Proteomes" id="UP000031977">
    <property type="component" value="Unassembled WGS sequence"/>
</dbReference>
<protein>
    <submittedName>
        <fullName evidence="1">Uncharacterized protein</fullName>
    </submittedName>
</protein>
<dbReference type="RefSeq" id="WP_041156728.1">
    <property type="nucleotide sequence ID" value="NZ_JXOK01000076.1"/>
</dbReference>
<name>A0A0C3E5C6_9VIBR</name>
<dbReference type="STRING" id="50718.SU60_17900"/>
<evidence type="ECO:0000313" key="2">
    <source>
        <dbReference type="Proteomes" id="UP000031977"/>
    </source>
</evidence>
<sequence>MITLRHVVSRTISEISFLKEAIELTETQVVDEGEREHIELCMLLIQAECEYLLTQADIVPEMSELL</sequence>
<dbReference type="AlphaFoldDB" id="A0A0C3E5C6"/>
<evidence type="ECO:0000313" key="1">
    <source>
        <dbReference type="EMBL" id="KIN09578.1"/>
    </source>
</evidence>
<proteinExistence type="predicted"/>
<comment type="caution">
    <text evidence="1">The sequence shown here is derived from an EMBL/GenBank/DDBJ whole genome shotgun (WGS) entry which is preliminary data.</text>
</comment>
<organism evidence="1 2">
    <name type="scientific">Vibrio mytili</name>
    <dbReference type="NCBI Taxonomy" id="50718"/>
    <lineage>
        <taxon>Bacteria</taxon>
        <taxon>Pseudomonadati</taxon>
        <taxon>Pseudomonadota</taxon>
        <taxon>Gammaproteobacteria</taxon>
        <taxon>Vibrionales</taxon>
        <taxon>Vibrionaceae</taxon>
        <taxon>Vibrio</taxon>
    </lineage>
</organism>
<gene>
    <name evidence="1" type="ORF">SU60_17900</name>
</gene>
<accession>A0A0C3E5C6</accession>